<comment type="subcellular location">
    <subcellularLocation>
        <location evidence="1">Cell membrane</location>
        <topology evidence="1">Multi-pass membrane protein</topology>
    </subcellularLocation>
</comment>
<evidence type="ECO:0000313" key="9">
    <source>
        <dbReference type="Proteomes" id="UP000037387"/>
    </source>
</evidence>
<dbReference type="InterPro" id="IPR036259">
    <property type="entry name" value="MFS_trans_sf"/>
</dbReference>
<evidence type="ECO:0000256" key="5">
    <source>
        <dbReference type="SAM" id="MobiDB-lite"/>
    </source>
</evidence>
<feature type="region of interest" description="Disordered" evidence="5">
    <location>
        <begin position="416"/>
        <end position="435"/>
    </location>
</feature>
<dbReference type="PANTHER" id="PTHR23514">
    <property type="entry name" value="BYPASS OF STOP CODON PROTEIN 6"/>
    <property type="match status" value="1"/>
</dbReference>
<feature type="transmembrane region" description="Helical" evidence="6">
    <location>
        <begin position="105"/>
        <end position="124"/>
    </location>
</feature>
<feature type="transmembrane region" description="Helical" evidence="6">
    <location>
        <begin position="388"/>
        <end position="408"/>
    </location>
</feature>
<evidence type="ECO:0000256" key="3">
    <source>
        <dbReference type="ARBA" id="ARBA00022989"/>
    </source>
</evidence>
<feature type="transmembrane region" description="Helical" evidence="6">
    <location>
        <begin position="171"/>
        <end position="192"/>
    </location>
</feature>
<dbReference type="Proteomes" id="UP000037387">
    <property type="component" value="Unassembled WGS sequence"/>
</dbReference>
<feature type="transmembrane region" description="Helical" evidence="6">
    <location>
        <begin position="305"/>
        <end position="321"/>
    </location>
</feature>
<dbReference type="PANTHER" id="PTHR23514:SF13">
    <property type="entry name" value="INNER MEMBRANE PROTEIN YBJJ"/>
    <property type="match status" value="1"/>
</dbReference>
<protein>
    <recommendedName>
        <fullName evidence="7">Major facilitator superfamily (MFS) profile domain-containing protein</fullName>
    </recommendedName>
</protein>
<feature type="transmembrane region" description="Helical" evidence="6">
    <location>
        <begin position="12"/>
        <end position="30"/>
    </location>
</feature>
<dbReference type="GO" id="GO:0022857">
    <property type="term" value="F:transmembrane transporter activity"/>
    <property type="evidence" value="ECO:0007669"/>
    <property type="project" value="InterPro"/>
</dbReference>
<feature type="transmembrane region" description="Helical" evidence="6">
    <location>
        <begin position="50"/>
        <end position="68"/>
    </location>
</feature>
<dbReference type="AlphaFoldDB" id="A0A0M0FCV5"/>
<reference evidence="8 9" key="1">
    <citation type="journal article" date="2015" name="Sci. Rep.">
        <title>Functional and structural properties of a novel cellulosome-like multienzyme complex: efficient glycoside hydrolysis of water-insoluble 7-xylosyl-10-deacetylpaclitaxel.</title>
        <authorList>
            <person name="Dou T.Y."/>
            <person name="Luan H.W."/>
            <person name="Ge G.B."/>
            <person name="Dong M.M."/>
            <person name="Zou H.F."/>
            <person name="He Y.Q."/>
            <person name="Cui P."/>
            <person name="Wang J.Y."/>
            <person name="Hao D.C."/>
            <person name="Yang S.L."/>
            <person name="Yang L."/>
        </authorList>
    </citation>
    <scope>NUCLEOTIDE SEQUENCE [LARGE SCALE GENOMIC DNA]</scope>
    <source>
        <strain evidence="8 9">F16</strain>
    </source>
</reference>
<keyword evidence="3 6" id="KW-1133">Transmembrane helix</keyword>
<evidence type="ECO:0000256" key="4">
    <source>
        <dbReference type="ARBA" id="ARBA00023136"/>
    </source>
</evidence>
<feature type="transmembrane region" description="Helical" evidence="6">
    <location>
        <begin position="274"/>
        <end position="293"/>
    </location>
</feature>
<feature type="transmembrane region" description="Helical" evidence="6">
    <location>
        <begin position="359"/>
        <end position="376"/>
    </location>
</feature>
<dbReference type="InterPro" id="IPR020846">
    <property type="entry name" value="MFS_dom"/>
</dbReference>
<dbReference type="CDD" id="cd17393">
    <property type="entry name" value="MFS_MosC_like"/>
    <property type="match status" value="1"/>
</dbReference>
<feature type="compositionally biased region" description="Low complexity" evidence="5">
    <location>
        <begin position="417"/>
        <end position="427"/>
    </location>
</feature>
<sequence>MTTARTDRRVVALATWAVFAVFFLNGFNFATWASRLPAVRDSLGFTEAQMGLLLLFMAVGSLLALPLSGMVVQRLGASKAVTLFAVANVVGLVTAVTGVATGEDVVVRVGLFLAGIGTGVWDAAMNLEGAAVEQRLGKAIMPRFHAGFSFGTMAGAGVGALMAALHVPVQVHLTAAVVLSLLGVLWCVRFFLPAGQAEHVVDAAEDAAGSDPAAAAGSGAPLTASENARGALSAWTEPRTLLIGLVVLAAALTEGAANDWVSLAVVDGFGTSDAMGAVGLAVFLTAMTGMRLLGTGLLDRYGRVTVLRLGAALALVGLLLFTLSPSIWLALLGVVAWGMGAALGFPVGMSAASDDPARAAVRVSVVATIGYSAFFMGPPLIGFLAEHVGYRAALLVIAVPVVVGLLVVGATRPLPTAAGSAGQQAAQRSEETPRR</sequence>
<dbReference type="EMBL" id="ATNL01000006">
    <property type="protein sequence ID" value="KON75308.1"/>
    <property type="molecule type" value="Genomic_DNA"/>
</dbReference>
<dbReference type="InterPro" id="IPR011701">
    <property type="entry name" value="MFS"/>
</dbReference>
<evidence type="ECO:0000259" key="7">
    <source>
        <dbReference type="PROSITE" id="PS50850"/>
    </source>
</evidence>
<evidence type="ECO:0000256" key="2">
    <source>
        <dbReference type="ARBA" id="ARBA00022692"/>
    </source>
</evidence>
<dbReference type="PATRIC" id="fig|1350482.3.peg.986"/>
<dbReference type="InterPro" id="IPR051788">
    <property type="entry name" value="MFS_Transporter"/>
</dbReference>
<dbReference type="Gene3D" id="1.20.1250.20">
    <property type="entry name" value="MFS general substrate transporter like domains"/>
    <property type="match status" value="2"/>
</dbReference>
<dbReference type="PROSITE" id="PS50850">
    <property type="entry name" value="MFS"/>
    <property type="match status" value="1"/>
</dbReference>
<proteinExistence type="predicted"/>
<organism evidence="8 9">
    <name type="scientific">Cellulosimicrobium cellulans F16</name>
    <dbReference type="NCBI Taxonomy" id="1350482"/>
    <lineage>
        <taxon>Bacteria</taxon>
        <taxon>Bacillati</taxon>
        <taxon>Actinomycetota</taxon>
        <taxon>Actinomycetes</taxon>
        <taxon>Micrococcales</taxon>
        <taxon>Promicromonosporaceae</taxon>
        <taxon>Cellulosimicrobium</taxon>
    </lineage>
</organism>
<feature type="domain" description="Major facilitator superfamily (MFS) profile" evidence="7">
    <location>
        <begin position="14"/>
        <end position="416"/>
    </location>
</feature>
<evidence type="ECO:0000256" key="1">
    <source>
        <dbReference type="ARBA" id="ARBA00004651"/>
    </source>
</evidence>
<accession>A0A0M0FCV5</accession>
<feature type="transmembrane region" description="Helical" evidence="6">
    <location>
        <begin position="80"/>
        <end position="99"/>
    </location>
</feature>
<dbReference type="SUPFAM" id="SSF103473">
    <property type="entry name" value="MFS general substrate transporter"/>
    <property type="match status" value="1"/>
</dbReference>
<comment type="caution">
    <text evidence="8">The sequence shown here is derived from an EMBL/GenBank/DDBJ whole genome shotgun (WGS) entry which is preliminary data.</text>
</comment>
<dbReference type="Pfam" id="PF07690">
    <property type="entry name" value="MFS_1"/>
    <property type="match status" value="1"/>
</dbReference>
<evidence type="ECO:0000313" key="8">
    <source>
        <dbReference type="EMBL" id="KON75308.1"/>
    </source>
</evidence>
<gene>
    <name evidence="8" type="ORF">M768_04985</name>
</gene>
<dbReference type="RefSeq" id="WP_053369611.1">
    <property type="nucleotide sequence ID" value="NZ_KQ435288.1"/>
</dbReference>
<name>A0A0M0FCV5_CELCE</name>
<keyword evidence="4 6" id="KW-0472">Membrane</keyword>
<feature type="transmembrane region" description="Helical" evidence="6">
    <location>
        <begin position="327"/>
        <end position="347"/>
    </location>
</feature>
<feature type="transmembrane region" description="Helical" evidence="6">
    <location>
        <begin position="144"/>
        <end position="165"/>
    </location>
</feature>
<keyword evidence="2 6" id="KW-0812">Transmembrane</keyword>
<evidence type="ECO:0000256" key="6">
    <source>
        <dbReference type="SAM" id="Phobius"/>
    </source>
</evidence>
<dbReference type="GO" id="GO:0005886">
    <property type="term" value="C:plasma membrane"/>
    <property type="evidence" value="ECO:0007669"/>
    <property type="project" value="UniProtKB-SubCell"/>
</dbReference>
<feature type="transmembrane region" description="Helical" evidence="6">
    <location>
        <begin position="241"/>
        <end position="262"/>
    </location>
</feature>
<keyword evidence="9" id="KW-1185">Reference proteome</keyword>